<keyword evidence="2" id="KW-1185">Reference proteome</keyword>
<sequence>MDGSCVQTGCSTDRECIFLFGDGRATCRDKVCRIGCSTSYECGGGFEVCDRGECVFAGCQNDAECRAVLGLAHARDGVRAECR</sequence>
<dbReference type="EMBL" id="CP012332">
    <property type="protein sequence ID" value="AKU90823.1"/>
    <property type="molecule type" value="Genomic_DNA"/>
</dbReference>
<dbReference type="Proteomes" id="UP000055590">
    <property type="component" value="Chromosome"/>
</dbReference>
<reference evidence="1 2" key="1">
    <citation type="submission" date="2015-08" db="EMBL/GenBank/DDBJ databases">
        <authorList>
            <person name="Babu N.S."/>
            <person name="Beckwith C.J."/>
            <person name="Beseler K.G."/>
            <person name="Brison A."/>
            <person name="Carone J.V."/>
            <person name="Caskin T.P."/>
            <person name="Diamond M."/>
            <person name="Durham M.E."/>
            <person name="Foxe J.M."/>
            <person name="Go M."/>
            <person name="Henderson B.A."/>
            <person name="Jones I.B."/>
            <person name="McGettigan J.A."/>
            <person name="Micheletti S.J."/>
            <person name="Nasrallah M.E."/>
            <person name="Ortiz D."/>
            <person name="Piller C.R."/>
            <person name="Privatt S.R."/>
            <person name="Schneider S.L."/>
            <person name="Sharp S."/>
            <person name="Smith T.C."/>
            <person name="Stanton J.D."/>
            <person name="Ullery H.E."/>
            <person name="Wilson R.J."/>
            <person name="Serrano M.G."/>
            <person name="Buck G."/>
            <person name="Lee V."/>
            <person name="Wang Y."/>
            <person name="Carvalho R."/>
            <person name="Voegtly L."/>
            <person name="Shi R."/>
            <person name="Duckworth R."/>
            <person name="Johnson A."/>
            <person name="Loviza R."/>
            <person name="Walstead R."/>
            <person name="Shah Z."/>
            <person name="Kiflezghi M."/>
            <person name="Wade K."/>
            <person name="Ball S.L."/>
            <person name="Bradley K.W."/>
            <person name="Asai D.J."/>
            <person name="Bowman C.A."/>
            <person name="Russell D.A."/>
            <person name="Pope W.H."/>
            <person name="Jacobs-Sera D."/>
            <person name="Hendrix R.W."/>
            <person name="Hatfull G.F."/>
        </authorList>
    </citation>
    <scope>NUCLEOTIDE SEQUENCE [LARGE SCALE GENOMIC DNA]</scope>
    <source>
        <strain evidence="1 2">DSM 27710</strain>
    </source>
</reference>
<gene>
    <name evidence="1" type="ORF">AKJ08_1210</name>
</gene>
<evidence type="ECO:0000313" key="2">
    <source>
        <dbReference type="Proteomes" id="UP000055590"/>
    </source>
</evidence>
<dbReference type="KEGG" id="vin:AKJ08_1210"/>
<proteinExistence type="predicted"/>
<organism evidence="1 2">
    <name type="scientific">Vulgatibacter incomptus</name>
    <dbReference type="NCBI Taxonomy" id="1391653"/>
    <lineage>
        <taxon>Bacteria</taxon>
        <taxon>Pseudomonadati</taxon>
        <taxon>Myxococcota</taxon>
        <taxon>Myxococcia</taxon>
        <taxon>Myxococcales</taxon>
        <taxon>Cystobacterineae</taxon>
        <taxon>Vulgatibacteraceae</taxon>
        <taxon>Vulgatibacter</taxon>
    </lineage>
</organism>
<protein>
    <submittedName>
        <fullName evidence="1">Uncharacterized protein</fullName>
    </submittedName>
</protein>
<dbReference type="AlphaFoldDB" id="A0A0K1PBB3"/>
<evidence type="ECO:0000313" key="1">
    <source>
        <dbReference type="EMBL" id="AKU90823.1"/>
    </source>
</evidence>
<accession>A0A0K1PBB3</accession>
<name>A0A0K1PBB3_9BACT</name>